<proteinExistence type="predicted"/>
<reference evidence="1" key="1">
    <citation type="submission" date="2023-07" db="EMBL/GenBank/DDBJ databases">
        <authorList>
            <person name="Peeters C."/>
        </authorList>
    </citation>
    <scope>NUCLEOTIDE SEQUENCE</scope>
    <source>
        <strain evidence="1">R-77560</strain>
    </source>
</reference>
<name>A0AAD2BTE8_9RALS</name>
<dbReference type="Proteomes" id="UP001189756">
    <property type="component" value="Unassembled WGS sequence"/>
</dbReference>
<dbReference type="RefSeq" id="WP_316685573.1">
    <property type="nucleotide sequence ID" value="NZ_CATZAZ010000026.1"/>
</dbReference>
<evidence type="ECO:0000313" key="2">
    <source>
        <dbReference type="Proteomes" id="UP001189756"/>
    </source>
</evidence>
<dbReference type="AlphaFoldDB" id="A0AAD2BTE8"/>
<accession>A0AAD2BTE8</accession>
<organism evidence="1 2">
    <name type="scientific">Ralstonia thomasii</name>
    <dbReference type="NCBI Taxonomy" id="3058596"/>
    <lineage>
        <taxon>Bacteria</taxon>
        <taxon>Pseudomonadati</taxon>
        <taxon>Pseudomonadota</taxon>
        <taxon>Betaproteobacteria</taxon>
        <taxon>Burkholderiales</taxon>
        <taxon>Burkholderiaceae</taxon>
        <taxon>Ralstonia</taxon>
    </lineage>
</organism>
<evidence type="ECO:0000313" key="1">
    <source>
        <dbReference type="EMBL" id="CAJ0808846.1"/>
    </source>
</evidence>
<gene>
    <name evidence="1" type="ORF">R77560_04801</name>
</gene>
<sequence length="129" mass="13920">MTTMDDDWSGVAYAQNNRGGDTLAAHLQANGILPPGHVIVNVQILLRATVTPAGVKAPYLTVTMFDATGCRDAAAAFRQAVADGQRHFPIKHVQVNDAMIEVFSDLMLDLTPRGFDAHPEPLSTMVYKA</sequence>
<protein>
    <submittedName>
        <fullName evidence="1">Uncharacterized protein</fullName>
    </submittedName>
</protein>
<comment type="caution">
    <text evidence="1">The sequence shown here is derived from an EMBL/GenBank/DDBJ whole genome shotgun (WGS) entry which is preliminary data.</text>
</comment>
<dbReference type="EMBL" id="CATZAZ010000026">
    <property type="protein sequence ID" value="CAJ0808846.1"/>
    <property type="molecule type" value="Genomic_DNA"/>
</dbReference>